<keyword evidence="3 6" id="KW-0489">Methyltransferase</keyword>
<dbReference type="EC" id="2.1.1.170" evidence="6"/>
<feature type="binding site" evidence="6">
    <location>
        <position position="144"/>
    </location>
    <ligand>
        <name>S-adenosyl-L-methionine</name>
        <dbReference type="ChEBI" id="CHEBI:59789"/>
    </ligand>
</feature>
<feature type="binding site" evidence="6">
    <location>
        <position position="83"/>
    </location>
    <ligand>
        <name>S-adenosyl-L-methionine</name>
        <dbReference type="ChEBI" id="CHEBI:59789"/>
    </ligand>
</feature>
<evidence type="ECO:0000313" key="8">
    <source>
        <dbReference type="Proteomes" id="UP001556653"/>
    </source>
</evidence>
<keyword evidence="8" id="KW-1185">Reference proteome</keyword>
<evidence type="ECO:0000256" key="1">
    <source>
        <dbReference type="ARBA" id="ARBA00022490"/>
    </source>
</evidence>
<name>A0ABV3SAI9_9GAMM</name>
<evidence type="ECO:0000313" key="7">
    <source>
        <dbReference type="EMBL" id="MEX0387147.1"/>
    </source>
</evidence>
<dbReference type="Gene3D" id="3.40.50.150">
    <property type="entry name" value="Vaccinia Virus protein VP39"/>
    <property type="match status" value="1"/>
</dbReference>
<comment type="subcellular location">
    <subcellularLocation>
        <location evidence="6">Cytoplasm</location>
    </subcellularLocation>
</comment>
<dbReference type="GO" id="GO:0032259">
    <property type="term" value="P:methylation"/>
    <property type="evidence" value="ECO:0007669"/>
    <property type="project" value="UniProtKB-KW"/>
</dbReference>
<feature type="binding site" evidence="6">
    <location>
        <begin position="129"/>
        <end position="130"/>
    </location>
    <ligand>
        <name>S-adenosyl-L-methionine</name>
        <dbReference type="ChEBI" id="CHEBI:59789"/>
    </ligand>
</feature>
<dbReference type="CDD" id="cd02440">
    <property type="entry name" value="AdoMet_MTases"/>
    <property type="match status" value="1"/>
</dbReference>
<dbReference type="RefSeq" id="WP_367967684.1">
    <property type="nucleotide sequence ID" value="NZ_JBAKFI010000002.1"/>
</dbReference>
<dbReference type="HAMAP" id="MF_00074">
    <property type="entry name" value="16SrRNA_methyltr_G"/>
    <property type="match status" value="1"/>
</dbReference>
<dbReference type="Proteomes" id="UP001556653">
    <property type="component" value="Unassembled WGS sequence"/>
</dbReference>
<evidence type="ECO:0000256" key="4">
    <source>
        <dbReference type="ARBA" id="ARBA00022679"/>
    </source>
</evidence>
<proteinExistence type="inferred from homology"/>
<dbReference type="InterPro" id="IPR029063">
    <property type="entry name" value="SAM-dependent_MTases_sf"/>
</dbReference>
<keyword evidence="4 6" id="KW-0808">Transferase</keyword>
<keyword evidence="2 6" id="KW-0698">rRNA processing</keyword>
<gene>
    <name evidence="6 7" type="primary">rsmG</name>
    <name evidence="7" type="ORF">V6X64_09100</name>
</gene>
<keyword evidence="1 6" id="KW-0963">Cytoplasm</keyword>
<organism evidence="7 8">
    <name type="scientific">Spiribacter onubensis</name>
    <dbReference type="NCBI Taxonomy" id="3122420"/>
    <lineage>
        <taxon>Bacteria</taxon>
        <taxon>Pseudomonadati</taxon>
        <taxon>Pseudomonadota</taxon>
        <taxon>Gammaproteobacteria</taxon>
        <taxon>Chromatiales</taxon>
        <taxon>Ectothiorhodospiraceae</taxon>
        <taxon>Spiribacter</taxon>
    </lineage>
</organism>
<keyword evidence="5 6" id="KW-0949">S-adenosyl-L-methionine</keyword>
<dbReference type="NCBIfam" id="TIGR00138">
    <property type="entry name" value="rsmG_gidB"/>
    <property type="match status" value="1"/>
</dbReference>
<reference evidence="7 8" key="1">
    <citation type="submission" date="2024-02" db="EMBL/GenBank/DDBJ databases">
        <title>New especies of Spiribacter isolated from saline water.</title>
        <authorList>
            <person name="Leon M.J."/>
            <person name="De La Haba R."/>
            <person name="Sanchez-Porro C."/>
            <person name="Ventosa A."/>
        </authorList>
    </citation>
    <scope>NUCLEOTIDE SEQUENCE [LARGE SCALE GENOMIC DNA]</scope>
    <source>
        <strain evidence="8">ag22IC4-227</strain>
    </source>
</reference>
<dbReference type="PANTHER" id="PTHR31760:SF0">
    <property type="entry name" value="S-ADENOSYL-L-METHIONINE-DEPENDENT METHYLTRANSFERASES SUPERFAMILY PROTEIN"/>
    <property type="match status" value="1"/>
</dbReference>
<comment type="caution">
    <text evidence="7">The sequence shown here is derived from an EMBL/GenBank/DDBJ whole genome shotgun (WGS) entry which is preliminary data.</text>
</comment>
<dbReference type="PIRSF" id="PIRSF003078">
    <property type="entry name" value="GidB"/>
    <property type="match status" value="1"/>
</dbReference>
<evidence type="ECO:0000256" key="3">
    <source>
        <dbReference type="ARBA" id="ARBA00022603"/>
    </source>
</evidence>
<dbReference type="GO" id="GO:0008168">
    <property type="term" value="F:methyltransferase activity"/>
    <property type="evidence" value="ECO:0007669"/>
    <property type="project" value="UniProtKB-KW"/>
</dbReference>
<comment type="function">
    <text evidence="6">Specifically methylates the N7 position of guanine in position 527 of 16S rRNA.</text>
</comment>
<dbReference type="Pfam" id="PF02527">
    <property type="entry name" value="GidB"/>
    <property type="match status" value="1"/>
</dbReference>
<dbReference type="SUPFAM" id="SSF53335">
    <property type="entry name" value="S-adenosyl-L-methionine-dependent methyltransferases"/>
    <property type="match status" value="1"/>
</dbReference>
<evidence type="ECO:0000256" key="5">
    <source>
        <dbReference type="ARBA" id="ARBA00022691"/>
    </source>
</evidence>
<sequence length="215" mass="23129">MGGSMQIGEDELRRGMQTLGIDDAMAPALLAYRDLLVRWNRVYNLSAVREPVAMVPRHLLDSLSVLPWLPSGALLDVGTGAGLPGIPIALAQPDRSVTLLESNGKKVRFIRQACLELGLDNVVIAAARLESFTPAEPFDGIICRAFTDAAGFWQGVVRLLAPGGKALAMKGRRETEELAALDQAGVSCRWQPLVVPGLDAERHLLIMKGQKPVTG</sequence>
<dbReference type="PANTHER" id="PTHR31760">
    <property type="entry name" value="S-ADENOSYL-L-METHIONINE-DEPENDENT METHYLTRANSFERASES SUPERFAMILY PROTEIN"/>
    <property type="match status" value="1"/>
</dbReference>
<evidence type="ECO:0000256" key="6">
    <source>
        <dbReference type="HAMAP-Rule" id="MF_00074"/>
    </source>
</evidence>
<protein>
    <recommendedName>
        <fullName evidence="6">Ribosomal RNA small subunit methyltransferase G</fullName>
        <ecNumber evidence="6">2.1.1.170</ecNumber>
    </recommendedName>
    <alternativeName>
        <fullName evidence="6">16S rRNA 7-methylguanosine methyltransferase</fullName>
        <shortName evidence="6">16S rRNA m7G methyltransferase</shortName>
    </alternativeName>
</protein>
<evidence type="ECO:0000256" key="2">
    <source>
        <dbReference type="ARBA" id="ARBA00022552"/>
    </source>
</evidence>
<comment type="catalytic activity">
    <reaction evidence="6">
        <text>guanosine(527) in 16S rRNA + S-adenosyl-L-methionine = N(7)-methylguanosine(527) in 16S rRNA + S-adenosyl-L-homocysteine</text>
        <dbReference type="Rhea" id="RHEA:42732"/>
        <dbReference type="Rhea" id="RHEA-COMP:10209"/>
        <dbReference type="Rhea" id="RHEA-COMP:10210"/>
        <dbReference type="ChEBI" id="CHEBI:57856"/>
        <dbReference type="ChEBI" id="CHEBI:59789"/>
        <dbReference type="ChEBI" id="CHEBI:74269"/>
        <dbReference type="ChEBI" id="CHEBI:74480"/>
        <dbReference type="EC" id="2.1.1.170"/>
    </reaction>
</comment>
<dbReference type="InterPro" id="IPR003682">
    <property type="entry name" value="rRNA_ssu_MeTfrase_G"/>
</dbReference>
<comment type="caution">
    <text evidence="6">Lacks conserved residue(s) required for the propagation of feature annotation.</text>
</comment>
<accession>A0ABV3SAI9</accession>
<comment type="similarity">
    <text evidence="6">Belongs to the methyltransferase superfamily. RNA methyltransferase RsmG family.</text>
</comment>
<feature type="binding site" evidence="6">
    <location>
        <position position="78"/>
    </location>
    <ligand>
        <name>S-adenosyl-L-methionine</name>
        <dbReference type="ChEBI" id="CHEBI:59789"/>
    </ligand>
</feature>
<dbReference type="EMBL" id="JBAKFJ010000001">
    <property type="protein sequence ID" value="MEX0387147.1"/>
    <property type="molecule type" value="Genomic_DNA"/>
</dbReference>